<name>A0AAW2FFA6_9HYME</name>
<gene>
    <name evidence="1" type="ORF">PUN28_011468</name>
</gene>
<evidence type="ECO:0000313" key="2">
    <source>
        <dbReference type="Proteomes" id="UP001430953"/>
    </source>
</evidence>
<comment type="caution">
    <text evidence="1">The sequence shown here is derived from an EMBL/GenBank/DDBJ whole genome shotgun (WGS) entry which is preliminary data.</text>
</comment>
<dbReference type="EMBL" id="JADYXP020000011">
    <property type="protein sequence ID" value="KAL0114168.1"/>
    <property type="molecule type" value="Genomic_DNA"/>
</dbReference>
<sequence length="69" mass="7687">MWPEIFFCLLKTSKSIISRVCRAIISPKYFKELPYLPPPVGPCPQLAPGSPLFLAFPPLSPPARNSSSW</sequence>
<dbReference type="Proteomes" id="UP001430953">
    <property type="component" value="Unassembled WGS sequence"/>
</dbReference>
<accession>A0AAW2FFA6</accession>
<proteinExistence type="predicted"/>
<reference evidence="1 2" key="1">
    <citation type="submission" date="2023-03" db="EMBL/GenBank/DDBJ databases">
        <title>High recombination rates correlate with genetic variation in Cardiocondyla obscurior ants.</title>
        <authorList>
            <person name="Errbii M."/>
        </authorList>
    </citation>
    <scope>NUCLEOTIDE SEQUENCE [LARGE SCALE GENOMIC DNA]</scope>
    <source>
        <strain evidence="1">Alpha-2009</strain>
        <tissue evidence="1">Whole body</tissue>
    </source>
</reference>
<protein>
    <submittedName>
        <fullName evidence="1">Uncharacterized protein</fullName>
    </submittedName>
</protein>
<keyword evidence="2" id="KW-1185">Reference proteome</keyword>
<organism evidence="1 2">
    <name type="scientific">Cardiocondyla obscurior</name>
    <dbReference type="NCBI Taxonomy" id="286306"/>
    <lineage>
        <taxon>Eukaryota</taxon>
        <taxon>Metazoa</taxon>
        <taxon>Ecdysozoa</taxon>
        <taxon>Arthropoda</taxon>
        <taxon>Hexapoda</taxon>
        <taxon>Insecta</taxon>
        <taxon>Pterygota</taxon>
        <taxon>Neoptera</taxon>
        <taxon>Endopterygota</taxon>
        <taxon>Hymenoptera</taxon>
        <taxon>Apocrita</taxon>
        <taxon>Aculeata</taxon>
        <taxon>Formicoidea</taxon>
        <taxon>Formicidae</taxon>
        <taxon>Myrmicinae</taxon>
        <taxon>Cardiocondyla</taxon>
    </lineage>
</organism>
<dbReference type="AlphaFoldDB" id="A0AAW2FFA6"/>
<evidence type="ECO:0000313" key="1">
    <source>
        <dbReference type="EMBL" id="KAL0114168.1"/>
    </source>
</evidence>